<proteinExistence type="predicted"/>
<evidence type="ECO:0000256" key="1">
    <source>
        <dbReference type="SAM" id="MobiDB-lite"/>
    </source>
</evidence>
<organism evidence="2 3">
    <name type="scientific">Puccinia coronata f. sp. avenae</name>
    <dbReference type="NCBI Taxonomy" id="200324"/>
    <lineage>
        <taxon>Eukaryota</taxon>
        <taxon>Fungi</taxon>
        <taxon>Dikarya</taxon>
        <taxon>Basidiomycota</taxon>
        <taxon>Pucciniomycotina</taxon>
        <taxon>Pucciniomycetes</taxon>
        <taxon>Pucciniales</taxon>
        <taxon>Pucciniaceae</taxon>
        <taxon>Puccinia</taxon>
    </lineage>
</organism>
<evidence type="ECO:0000313" key="3">
    <source>
        <dbReference type="Proteomes" id="UP000235392"/>
    </source>
</evidence>
<feature type="non-terminal residue" evidence="2">
    <location>
        <position position="1"/>
    </location>
</feature>
<protein>
    <submittedName>
        <fullName evidence="2">Uncharacterized protein</fullName>
    </submittedName>
</protein>
<comment type="caution">
    <text evidence="2">The sequence shown here is derived from an EMBL/GenBank/DDBJ whole genome shotgun (WGS) entry which is preliminary data.</text>
</comment>
<feature type="region of interest" description="Disordered" evidence="1">
    <location>
        <begin position="142"/>
        <end position="174"/>
    </location>
</feature>
<sequence length="359" mass="39676">RADLIAIPSALGALCLNEPSLKKTVLEATLTFLSEIDRIRKAVDITASQVVNVQLKACVEESPQAAIKGASSSLLVAPSQTLANRRKKDEKHHYLNNLVLQLIDVACRLRESMLQNVAQYQDFITLGALKLLLVQEGEVPNQHFREQRPHRRRKDLAQATTTAAGSNRAPAGPEIDPIEPATFLAGLDPSFREAVLLKQDNGPIFPNLLAEVDTLRAPARLPVVQLGPSTQTAVNYLSAIRTPAANWSPRPEKGAFQALSLVSIFSVRRRPSFRLSTWKTLGLDWSPSTPSLGTPSSLSVQLTKILVQERQANLWLLVLLQKRQWTMLKHYNLSLPRSHNLTIRFSQLSSSSSLLDVSQ</sequence>
<evidence type="ECO:0000313" key="2">
    <source>
        <dbReference type="EMBL" id="PLW05072.1"/>
    </source>
</evidence>
<dbReference type="EMBL" id="PGCI01001405">
    <property type="protein sequence ID" value="PLW05072.1"/>
    <property type="molecule type" value="Genomic_DNA"/>
</dbReference>
<accession>A0A2N5RVT8</accession>
<gene>
    <name evidence="2" type="ORF">PCASD_23321</name>
</gene>
<dbReference type="Proteomes" id="UP000235392">
    <property type="component" value="Unassembled WGS sequence"/>
</dbReference>
<reference evidence="2 3" key="1">
    <citation type="submission" date="2017-11" db="EMBL/GenBank/DDBJ databases">
        <title>De novo assembly and phasing of dikaryotic genomes from two isolates of Puccinia coronata f. sp. avenae, the causal agent of oat crown rust.</title>
        <authorList>
            <person name="Miller M.E."/>
            <person name="Zhang Y."/>
            <person name="Omidvar V."/>
            <person name="Sperschneider J."/>
            <person name="Schwessinger B."/>
            <person name="Raley C."/>
            <person name="Palmer J.M."/>
            <person name="Garnica D."/>
            <person name="Upadhyaya N."/>
            <person name="Rathjen J."/>
            <person name="Taylor J.M."/>
            <person name="Park R.F."/>
            <person name="Dodds P.N."/>
            <person name="Hirsch C.D."/>
            <person name="Kianian S.F."/>
            <person name="Figueroa M."/>
        </authorList>
    </citation>
    <scope>NUCLEOTIDE SEQUENCE [LARGE SCALE GENOMIC DNA]</scope>
    <source>
        <strain evidence="2">12SD80</strain>
    </source>
</reference>
<name>A0A2N5RVT8_9BASI</name>
<dbReference type="AlphaFoldDB" id="A0A2N5RVT8"/>